<dbReference type="SUPFAM" id="SSF51735">
    <property type="entry name" value="NAD(P)-binding Rossmann-fold domains"/>
    <property type="match status" value="2"/>
</dbReference>
<dbReference type="PANTHER" id="PTHR10366">
    <property type="entry name" value="NAD DEPENDENT EPIMERASE/DEHYDRATASE"/>
    <property type="match status" value="1"/>
</dbReference>
<reference evidence="3" key="1">
    <citation type="submission" date="2020-11" db="EMBL/GenBank/DDBJ databases">
        <authorList>
            <person name="Tran Van P."/>
        </authorList>
    </citation>
    <scope>NUCLEOTIDE SEQUENCE</scope>
</reference>
<evidence type="ECO:0000256" key="2">
    <source>
        <dbReference type="ARBA" id="ARBA00023445"/>
    </source>
</evidence>
<proteinExistence type="inferred from homology"/>
<evidence type="ECO:0000256" key="1">
    <source>
        <dbReference type="ARBA" id="ARBA00023002"/>
    </source>
</evidence>
<comment type="similarity">
    <text evidence="2">Belongs to the NAD(P)-dependent epimerase/dehydratase family. Dihydroflavonol-4-reductase subfamily.</text>
</comment>
<evidence type="ECO:0000313" key="3">
    <source>
        <dbReference type="EMBL" id="CAD7233423.1"/>
    </source>
</evidence>
<dbReference type="InterPro" id="IPR001509">
    <property type="entry name" value="Epimerase_deHydtase"/>
</dbReference>
<dbReference type="CDD" id="cd05227">
    <property type="entry name" value="AR_SDR_e"/>
    <property type="match status" value="1"/>
</dbReference>
<gene>
    <name evidence="3" type="ORF">CTOB1V02_LOCUS11245</name>
</gene>
<accession>A0A7R8ZR93</accession>
<feature type="non-terminal residue" evidence="3">
    <location>
        <position position="492"/>
    </location>
</feature>
<keyword evidence="1" id="KW-0560">Oxidoreductase</keyword>
<dbReference type="AlphaFoldDB" id="A0A7R8ZR93"/>
<dbReference type="Pfam" id="PF01370">
    <property type="entry name" value="Epimerase"/>
    <property type="match status" value="1"/>
</dbReference>
<sequence length="492" mass="55117">VVRPAVDGTVNVLRACVEVGGVKRVVLTSSTASVFGGVDLPEGKTINESDWTDIESPYVTAYIKSKRLRTQPWVRESKVDFSSSECPSSSLDLNTIEHICGIIKDVVENRLRRGINHFQAVDAGMTGMHGSDESFEQLLPPLLEDPLLFVSGASGFIACHLIKLLQEEGYRVRDFLEHGLRFMGKELVEADLEKPDSWIEAIRGCTYVFHVASPFPLDTKKEEEVVRPAVDGTVNVLRACVEVGGVKRVVLTSSTASVFGGVDLPEGKTINESDWTDIESPYVTAYIKSKVLAEKAAWDILEKLPEDKKFEMAVINPVFVIGPMLSQGNKSASSVEVIRQYLSREMPAVPNIELQMVDVRDVALAHLRAMFTPEAAGHRHIVHTECLTMSEVGQILYKEFNQYCYSVPTYQLPNFVCWFARFVDARMRNIIYPRLNLHLRMDNSRMKDVLKITPRDVRQGLIDEGHSLIQFGVVKRTAKYKKKHEQAAGDDF</sequence>
<dbReference type="InterPro" id="IPR036291">
    <property type="entry name" value="NAD(P)-bd_dom_sf"/>
</dbReference>
<dbReference type="EMBL" id="OB666237">
    <property type="protein sequence ID" value="CAD7233423.1"/>
    <property type="molecule type" value="Genomic_DNA"/>
</dbReference>
<dbReference type="GO" id="GO:0016616">
    <property type="term" value="F:oxidoreductase activity, acting on the CH-OH group of donors, NAD or NADP as acceptor"/>
    <property type="evidence" value="ECO:0007669"/>
    <property type="project" value="TreeGrafter"/>
</dbReference>
<dbReference type="PANTHER" id="PTHR10366:SF564">
    <property type="entry name" value="STEROL-4-ALPHA-CARBOXYLATE 3-DEHYDROGENASE, DECARBOXYLATING"/>
    <property type="match status" value="1"/>
</dbReference>
<protein>
    <submittedName>
        <fullName evidence="3">Uncharacterized protein</fullName>
    </submittedName>
</protein>
<dbReference type="InterPro" id="IPR050425">
    <property type="entry name" value="NAD(P)_dehydrat-like"/>
</dbReference>
<name>A0A7R8ZR93_9CRUS</name>
<dbReference type="FunFam" id="3.40.50.720:FF:000336">
    <property type="entry name" value="Aldehyde reductase"/>
    <property type="match status" value="1"/>
</dbReference>
<dbReference type="Gene3D" id="3.40.50.720">
    <property type="entry name" value="NAD(P)-binding Rossmann-like Domain"/>
    <property type="match status" value="2"/>
</dbReference>
<organism evidence="3">
    <name type="scientific">Cyprideis torosa</name>
    <dbReference type="NCBI Taxonomy" id="163714"/>
    <lineage>
        <taxon>Eukaryota</taxon>
        <taxon>Metazoa</taxon>
        <taxon>Ecdysozoa</taxon>
        <taxon>Arthropoda</taxon>
        <taxon>Crustacea</taxon>
        <taxon>Oligostraca</taxon>
        <taxon>Ostracoda</taxon>
        <taxon>Podocopa</taxon>
        <taxon>Podocopida</taxon>
        <taxon>Cytherocopina</taxon>
        <taxon>Cytheroidea</taxon>
        <taxon>Cytherideidae</taxon>
        <taxon>Cyprideis</taxon>
    </lineage>
</organism>
<dbReference type="OrthoDB" id="2735536at2759"/>